<dbReference type="CDD" id="cd03280">
    <property type="entry name" value="ABC_MutS2"/>
    <property type="match status" value="1"/>
</dbReference>
<dbReference type="HAMAP" id="MF_00092">
    <property type="entry name" value="MutS2"/>
    <property type="match status" value="1"/>
</dbReference>
<dbReference type="Pfam" id="PF00488">
    <property type="entry name" value="MutS_V"/>
    <property type="match status" value="1"/>
</dbReference>
<evidence type="ECO:0000256" key="3">
    <source>
        <dbReference type="ARBA" id="ARBA00022801"/>
    </source>
</evidence>
<dbReference type="InterPro" id="IPR036187">
    <property type="entry name" value="DNA_mismatch_repair_MutS_sf"/>
</dbReference>
<dbReference type="SMART" id="SM00534">
    <property type="entry name" value="MUTSac"/>
    <property type="match status" value="1"/>
</dbReference>
<comment type="caution">
    <text evidence="11">The sequence shown here is derived from an EMBL/GenBank/DDBJ whole genome shotgun (WGS) entry which is preliminary data.</text>
</comment>
<comment type="function">
    <text evidence="7">Acts as a ribosome collision sensor, splitting the ribosome into its 2 subunits. Detects stalled/collided 70S ribosomes which it binds and splits by an ATP-hydrolysis driven conformational change. Acts upstream of the ribosome quality control system (RQC), a ribosome-associated complex that mediates the extraction of incompletely synthesized nascent chains from stalled ribosomes and their subsequent degradation. Probably generates substrates for RQC.</text>
</comment>
<dbReference type="Proteomes" id="UP000741863">
    <property type="component" value="Unassembled WGS sequence"/>
</dbReference>
<dbReference type="SUPFAM" id="SSF52540">
    <property type="entry name" value="P-loop containing nucleoside triphosphate hydrolases"/>
    <property type="match status" value="1"/>
</dbReference>
<accession>A0ABS2P8P1</accession>
<dbReference type="InterPro" id="IPR000432">
    <property type="entry name" value="DNA_mismatch_repair_MutS_C"/>
</dbReference>
<feature type="region of interest" description="Disordered" evidence="9">
    <location>
        <begin position="751"/>
        <end position="774"/>
    </location>
</feature>
<evidence type="ECO:0000259" key="10">
    <source>
        <dbReference type="PROSITE" id="PS50828"/>
    </source>
</evidence>
<keyword evidence="7" id="KW-0540">Nuclease</keyword>
<proteinExistence type="inferred from homology"/>
<evidence type="ECO:0000256" key="9">
    <source>
        <dbReference type="SAM" id="MobiDB-lite"/>
    </source>
</evidence>
<evidence type="ECO:0000313" key="11">
    <source>
        <dbReference type="EMBL" id="MBM7631773.1"/>
    </source>
</evidence>
<dbReference type="Pfam" id="PF01713">
    <property type="entry name" value="Smr"/>
    <property type="match status" value="1"/>
</dbReference>
<keyword evidence="4 7" id="KW-0067">ATP-binding</keyword>
<dbReference type="PANTHER" id="PTHR48466">
    <property type="entry name" value="OS10G0509000 PROTEIN-RELATED"/>
    <property type="match status" value="1"/>
</dbReference>
<dbReference type="PIRSF" id="PIRSF005814">
    <property type="entry name" value="MutS_YshD"/>
    <property type="match status" value="1"/>
</dbReference>
<dbReference type="EC" id="3.6.4.-" evidence="7"/>
<dbReference type="NCBIfam" id="TIGR01069">
    <property type="entry name" value="mutS2"/>
    <property type="match status" value="1"/>
</dbReference>
<evidence type="ECO:0000313" key="12">
    <source>
        <dbReference type="Proteomes" id="UP000741863"/>
    </source>
</evidence>
<sequence>MKEQLFTHVSSALGRERVEQLTPEKDANEVKRLLDETYEATEVLRLRGHVPLGGLHDIRFEVKRASLGSVLDAKAINETADTIRVGNQLTLFMERLFEDEEDIQLPNLNGMIEQILPLKELYNTIRKAISEEGYVLDSASAELRAARQQIRTFESTVRSRLEQIIRSSDADTKLSDRVVTVRNDRYVIPVKAAYRHSYGGIVHDQSASGQTVFVEPQSVVNANNQLREARLKERNEIEKILRELSLEVGAESAVLLINVEQLATIDFTFAKAKYAKSIAAIKPKINEEYYLHYPKARHPLLDQETVVPTDLTLGREYTSLVITGPNTGGKTVALKTTGLLTLMAQSGLFLPTDEGAEATVFDSIHADIGDEQSIEQSLSTFSSHMTNIVSILKSVDHRSLVLFDELGAGTDPQEGAALAVSILDEVHARGARTVATTHYTELKGYAYNRTGVMNASVEFDVASLSPTYRLLIGIPGRSNAFAISRRLGLDDFLIEAAEKELTADTKQAEQMITSLEDQQQVAQVAKEEADELRQSAEKLHEELEEAFNDLERKKERILKEAEEKAAEEVELAKLQAEEIIGHLRELQKQGSTIKEHELIDAKKGLEDAAPKLTKKQKQVKRKAQKAASFIDGEEVFVQRFNQKGQILEKVSDKEYLVQIGIMKMTVTVEDLQKTEQPKQKELRPVTRVQTSGSTVKPELDLRGERYENALSRLEKYLDEAVLAGYPTVHIIHGKGTGALRKGVKQYLAKHPSVKSTRDGGMNEGGIGNTVADLK</sequence>
<comment type="similarity">
    <text evidence="7">Belongs to the DNA mismatch repair MutS family. MutS2 subfamily.</text>
</comment>
<keyword evidence="7" id="KW-0255">Endonuclease</keyword>
<evidence type="ECO:0000256" key="5">
    <source>
        <dbReference type="ARBA" id="ARBA00022884"/>
    </source>
</evidence>
<comment type="function">
    <text evidence="7">Endonuclease that is involved in the suppression of homologous recombination and thus may have a key role in the control of bacterial genetic diversity.</text>
</comment>
<gene>
    <name evidence="7" type="primary">mutS2</name>
    <name evidence="7" type="synonym">rqcU</name>
    <name evidence="11" type="ORF">JOD17_000865</name>
</gene>
<name>A0ABS2P8P1_9BACL</name>
<dbReference type="Gene3D" id="3.40.50.300">
    <property type="entry name" value="P-loop containing nucleotide triphosphate hydrolases"/>
    <property type="match status" value="1"/>
</dbReference>
<dbReference type="SMART" id="SM00463">
    <property type="entry name" value="SMR"/>
    <property type="match status" value="1"/>
</dbReference>
<feature type="coiled-coil region" evidence="8">
    <location>
        <begin position="498"/>
        <end position="589"/>
    </location>
</feature>
<keyword evidence="2 7" id="KW-0547">Nucleotide-binding</keyword>
<protein>
    <recommendedName>
        <fullName evidence="7">Endonuclease MutS2</fullName>
        <ecNumber evidence="7">3.1.-.-</ecNumber>
    </recommendedName>
    <alternativeName>
        <fullName evidence="7">Ribosome-associated protein quality control-upstream factor</fullName>
        <shortName evidence="7">RQC-upstream factor</shortName>
        <shortName evidence="7">RqcU</shortName>
        <ecNumber evidence="7">3.6.4.-</ecNumber>
    </alternativeName>
</protein>
<dbReference type="Pfam" id="PF20297">
    <property type="entry name" value="MSSS"/>
    <property type="match status" value="1"/>
</dbReference>
<dbReference type="EMBL" id="JAFBEC010000002">
    <property type="protein sequence ID" value="MBM7631773.1"/>
    <property type="molecule type" value="Genomic_DNA"/>
</dbReference>
<dbReference type="InterPro" id="IPR007696">
    <property type="entry name" value="DNA_mismatch_repair_MutS_core"/>
</dbReference>
<feature type="binding site" evidence="7">
    <location>
        <begin position="324"/>
        <end position="331"/>
    </location>
    <ligand>
        <name>ATP</name>
        <dbReference type="ChEBI" id="CHEBI:30616"/>
    </ligand>
</feature>
<evidence type="ECO:0000256" key="8">
    <source>
        <dbReference type="SAM" id="Coils"/>
    </source>
</evidence>
<dbReference type="InterPro" id="IPR002625">
    <property type="entry name" value="Smr_dom"/>
</dbReference>
<keyword evidence="8" id="KW-0175">Coiled coil</keyword>
<keyword evidence="1 7" id="KW-0699">rRNA-binding</keyword>
<dbReference type="InterPro" id="IPR036063">
    <property type="entry name" value="Smr_dom_sf"/>
</dbReference>
<dbReference type="Gene3D" id="3.30.1370.110">
    <property type="match status" value="1"/>
</dbReference>
<dbReference type="InterPro" id="IPR005747">
    <property type="entry name" value="MutS2"/>
</dbReference>
<dbReference type="SMART" id="SM00533">
    <property type="entry name" value="MUTSd"/>
    <property type="match status" value="1"/>
</dbReference>
<dbReference type="PROSITE" id="PS50828">
    <property type="entry name" value="SMR"/>
    <property type="match status" value="1"/>
</dbReference>
<evidence type="ECO:0000256" key="6">
    <source>
        <dbReference type="ARBA" id="ARBA00023125"/>
    </source>
</evidence>
<dbReference type="InterPro" id="IPR045076">
    <property type="entry name" value="MutS"/>
</dbReference>
<keyword evidence="3 7" id="KW-0378">Hydrolase</keyword>
<dbReference type="PROSITE" id="PS00486">
    <property type="entry name" value="DNA_MISMATCH_REPAIR_2"/>
    <property type="match status" value="1"/>
</dbReference>
<feature type="domain" description="Smr" evidence="10">
    <location>
        <begin position="699"/>
        <end position="774"/>
    </location>
</feature>
<evidence type="ECO:0000256" key="2">
    <source>
        <dbReference type="ARBA" id="ARBA00022741"/>
    </source>
</evidence>
<dbReference type="PANTHER" id="PTHR48466:SF2">
    <property type="entry name" value="OS10G0509000 PROTEIN"/>
    <property type="match status" value="1"/>
</dbReference>
<reference evidence="11 12" key="1">
    <citation type="submission" date="2021-01" db="EMBL/GenBank/DDBJ databases">
        <title>Genomic Encyclopedia of Type Strains, Phase IV (KMG-IV): sequencing the most valuable type-strain genomes for metagenomic binning, comparative biology and taxonomic classification.</title>
        <authorList>
            <person name="Goeker M."/>
        </authorList>
    </citation>
    <scope>NUCLEOTIDE SEQUENCE [LARGE SCALE GENOMIC DNA]</scope>
    <source>
        <strain evidence="11 12">DSM 25540</strain>
    </source>
</reference>
<organism evidence="11 12">
    <name type="scientific">Geomicrobium sediminis</name>
    <dbReference type="NCBI Taxonomy" id="1347788"/>
    <lineage>
        <taxon>Bacteria</taxon>
        <taxon>Bacillati</taxon>
        <taxon>Bacillota</taxon>
        <taxon>Bacilli</taxon>
        <taxon>Bacillales</taxon>
        <taxon>Geomicrobium</taxon>
    </lineage>
</organism>
<keyword evidence="5 7" id="KW-0694">RNA-binding</keyword>
<dbReference type="SUPFAM" id="SSF160443">
    <property type="entry name" value="SMR domain-like"/>
    <property type="match status" value="1"/>
</dbReference>
<dbReference type="SUPFAM" id="SSF48334">
    <property type="entry name" value="DNA repair protein MutS, domain III"/>
    <property type="match status" value="1"/>
</dbReference>
<evidence type="ECO:0000256" key="4">
    <source>
        <dbReference type="ARBA" id="ARBA00022840"/>
    </source>
</evidence>
<dbReference type="InterPro" id="IPR027417">
    <property type="entry name" value="P-loop_NTPase"/>
</dbReference>
<dbReference type="EC" id="3.1.-.-" evidence="7"/>
<keyword evidence="6 7" id="KW-0238">DNA-binding</keyword>
<comment type="subunit">
    <text evidence="7">Homodimer. Binds to stalled ribosomes, contacting rRNA.</text>
</comment>
<evidence type="ECO:0000256" key="1">
    <source>
        <dbReference type="ARBA" id="ARBA00022730"/>
    </source>
</evidence>
<evidence type="ECO:0000256" key="7">
    <source>
        <dbReference type="HAMAP-Rule" id="MF_00092"/>
    </source>
</evidence>
<keyword evidence="12" id="KW-1185">Reference proteome</keyword>
<dbReference type="InterPro" id="IPR046893">
    <property type="entry name" value="MSSS"/>
</dbReference>